<proteinExistence type="predicted"/>
<dbReference type="EMBL" id="CADCTR010000016">
    <property type="protein sequence ID" value="CAA9211759.1"/>
    <property type="molecule type" value="Genomic_DNA"/>
</dbReference>
<accession>A0A6J4H0N2</accession>
<sequence length="40" mass="4601">MITRLEAFVREYQARREPYLKRFSGPVETATRGATIAEVS</sequence>
<reference evidence="1" key="1">
    <citation type="submission" date="2020-02" db="EMBL/GenBank/DDBJ databases">
        <authorList>
            <person name="Meier V. D."/>
        </authorList>
    </citation>
    <scope>NUCLEOTIDE SEQUENCE</scope>
    <source>
        <strain evidence="1">AVDCRST_MAG93</strain>
    </source>
</reference>
<evidence type="ECO:0000313" key="1">
    <source>
        <dbReference type="EMBL" id="CAA9211759.1"/>
    </source>
</evidence>
<gene>
    <name evidence="1" type="ORF">AVDCRST_MAG93-53</name>
</gene>
<protein>
    <submittedName>
        <fullName evidence="1">Uncharacterized protein</fullName>
    </submittedName>
</protein>
<name>A0A6J4H0N2_9CHLR</name>
<organism evidence="1">
    <name type="scientific">uncultured Chloroflexia bacterium</name>
    <dbReference type="NCBI Taxonomy" id="1672391"/>
    <lineage>
        <taxon>Bacteria</taxon>
        <taxon>Bacillati</taxon>
        <taxon>Chloroflexota</taxon>
        <taxon>Chloroflexia</taxon>
        <taxon>environmental samples</taxon>
    </lineage>
</organism>
<dbReference type="AlphaFoldDB" id="A0A6J4H0N2"/>